<dbReference type="AlphaFoldDB" id="A0A2Y9QGT2"/>
<keyword evidence="3" id="KW-0106">Calcium</keyword>
<evidence type="ECO:0000313" key="16">
    <source>
        <dbReference type="Proteomes" id="UP000248480"/>
    </source>
</evidence>
<comment type="subcellular location">
    <subcellularLocation>
        <location evidence="1">Membrane</location>
        <topology evidence="1">Multi-pass membrane protein</topology>
    </subcellularLocation>
</comment>
<evidence type="ECO:0000256" key="9">
    <source>
        <dbReference type="ARBA" id="ARBA00023065"/>
    </source>
</evidence>
<feature type="transmembrane region" description="Helical" evidence="14">
    <location>
        <begin position="269"/>
        <end position="289"/>
    </location>
</feature>
<dbReference type="Gene3D" id="1.25.40.20">
    <property type="entry name" value="Ankyrin repeat-containing domain"/>
    <property type="match status" value="1"/>
</dbReference>
<evidence type="ECO:0000256" key="7">
    <source>
        <dbReference type="ARBA" id="ARBA00022989"/>
    </source>
</evidence>
<keyword evidence="8" id="KW-0040">ANK repeat</keyword>
<dbReference type="GO" id="GO:0005886">
    <property type="term" value="C:plasma membrane"/>
    <property type="evidence" value="ECO:0007669"/>
    <property type="project" value="TreeGrafter"/>
</dbReference>
<evidence type="ECO:0000256" key="5">
    <source>
        <dbReference type="ARBA" id="ARBA00022692"/>
    </source>
</evidence>
<protein>
    <submittedName>
        <fullName evidence="17">Short transient receptor potential channel 4 isoform X7</fullName>
    </submittedName>
</protein>
<dbReference type="FunFam" id="1.10.287.70:FF:000266">
    <property type="entry name" value="Transient receptor potential cation channel subfamily c member 1"/>
    <property type="match status" value="1"/>
</dbReference>
<dbReference type="CTD" id="7223"/>
<dbReference type="Pfam" id="PF00520">
    <property type="entry name" value="Ion_trans"/>
    <property type="match status" value="1"/>
</dbReference>
<proteinExistence type="predicted"/>
<evidence type="ECO:0000256" key="10">
    <source>
        <dbReference type="ARBA" id="ARBA00023136"/>
    </source>
</evidence>
<feature type="transmembrane region" description="Helical" evidence="14">
    <location>
        <begin position="388"/>
        <end position="410"/>
    </location>
</feature>
<feature type="transmembrane region" description="Helical" evidence="14">
    <location>
        <begin position="301"/>
        <end position="323"/>
    </location>
</feature>
<evidence type="ECO:0000256" key="11">
    <source>
        <dbReference type="ARBA" id="ARBA00023303"/>
    </source>
</evidence>
<dbReference type="PANTHER" id="PTHR10117">
    <property type="entry name" value="TRANSIENT RECEPTOR POTENTIAL CHANNEL"/>
    <property type="match status" value="1"/>
</dbReference>
<feature type="transmembrane region" description="Helical" evidence="14">
    <location>
        <begin position="189"/>
        <end position="210"/>
    </location>
</feature>
<feature type="domain" description="Ion transport" evidence="15">
    <location>
        <begin position="201"/>
        <end position="458"/>
    </location>
</feature>
<evidence type="ECO:0000313" key="17">
    <source>
        <dbReference type="RefSeq" id="XP_023580691.1"/>
    </source>
</evidence>
<keyword evidence="11" id="KW-0407">Ion channel</keyword>
<dbReference type="SUPFAM" id="SSF48403">
    <property type="entry name" value="Ankyrin repeat"/>
    <property type="match status" value="1"/>
</dbReference>
<evidence type="ECO:0000256" key="2">
    <source>
        <dbReference type="ARBA" id="ARBA00022448"/>
    </source>
</evidence>
<keyword evidence="16" id="KW-1185">Reference proteome</keyword>
<keyword evidence="17" id="KW-0675">Receptor</keyword>
<comment type="catalytic activity">
    <reaction evidence="12">
        <text>Ca(2+)(in) = Ca(2+)(out)</text>
        <dbReference type="Rhea" id="RHEA:29671"/>
        <dbReference type="ChEBI" id="CHEBI:29108"/>
    </reaction>
</comment>
<dbReference type="GeneID" id="101342560"/>
<feature type="compositionally biased region" description="Polar residues" evidence="13">
    <location>
        <begin position="589"/>
        <end position="602"/>
    </location>
</feature>
<feature type="transmembrane region" description="Helical" evidence="14">
    <location>
        <begin position="343"/>
        <end position="367"/>
    </location>
</feature>
<feature type="transmembrane region" description="Helical" evidence="14">
    <location>
        <begin position="158"/>
        <end position="177"/>
    </location>
</feature>
<dbReference type="InterPro" id="IPR002110">
    <property type="entry name" value="Ankyrin_rpt"/>
</dbReference>
<evidence type="ECO:0000256" key="14">
    <source>
        <dbReference type="SAM" id="Phobius"/>
    </source>
</evidence>
<dbReference type="GO" id="GO:0034703">
    <property type="term" value="C:cation channel complex"/>
    <property type="evidence" value="ECO:0007669"/>
    <property type="project" value="TreeGrafter"/>
</dbReference>
<dbReference type="GO" id="GO:0015279">
    <property type="term" value="F:store-operated calcium channel activity"/>
    <property type="evidence" value="ECO:0007669"/>
    <property type="project" value="TreeGrafter"/>
</dbReference>
<keyword evidence="5 14" id="KW-0812">Transmembrane</keyword>
<name>A0A2Y9QGT2_TRIMA</name>
<accession>A0A2Y9QGT2</accession>
<dbReference type="InterPro" id="IPR005460">
    <property type="entry name" value="TRPC4_channel"/>
</dbReference>
<evidence type="ECO:0000256" key="12">
    <source>
        <dbReference type="ARBA" id="ARBA00036634"/>
    </source>
</evidence>
<dbReference type="GO" id="GO:0051480">
    <property type="term" value="P:regulation of cytosolic calcium ion concentration"/>
    <property type="evidence" value="ECO:0007669"/>
    <property type="project" value="TreeGrafter"/>
</dbReference>
<keyword evidence="10 14" id="KW-0472">Membrane</keyword>
<keyword evidence="4" id="KW-0107">Calcium channel</keyword>
<dbReference type="PRINTS" id="PR01645">
    <property type="entry name" value="TRPCHANNEL4"/>
</dbReference>
<evidence type="ECO:0000256" key="13">
    <source>
        <dbReference type="SAM" id="MobiDB-lite"/>
    </source>
</evidence>
<dbReference type="PANTHER" id="PTHR10117:SF25">
    <property type="entry name" value="SHORT TRANSIENT RECEPTOR POTENTIAL CHANNEL 4"/>
    <property type="match status" value="1"/>
</dbReference>
<dbReference type="GO" id="GO:0070679">
    <property type="term" value="F:inositol 1,4,5 trisphosphate binding"/>
    <property type="evidence" value="ECO:0007669"/>
    <property type="project" value="TreeGrafter"/>
</dbReference>
<keyword evidence="9" id="KW-0406">Ion transport</keyword>
<dbReference type="InterPro" id="IPR002153">
    <property type="entry name" value="TRPC_channel"/>
</dbReference>
<dbReference type="PRINTS" id="PR01097">
    <property type="entry name" value="TRNSRECEPTRP"/>
</dbReference>
<keyword evidence="6" id="KW-0677">Repeat</keyword>
<dbReference type="NCBIfam" id="TIGR00870">
    <property type="entry name" value="trp"/>
    <property type="match status" value="1"/>
</dbReference>
<keyword evidence="2" id="KW-0813">Transport</keyword>
<organism evidence="16 17">
    <name type="scientific">Trichechus manatus latirostris</name>
    <name type="common">Florida manatee</name>
    <dbReference type="NCBI Taxonomy" id="127582"/>
    <lineage>
        <taxon>Eukaryota</taxon>
        <taxon>Metazoa</taxon>
        <taxon>Chordata</taxon>
        <taxon>Craniata</taxon>
        <taxon>Vertebrata</taxon>
        <taxon>Euteleostomi</taxon>
        <taxon>Mammalia</taxon>
        <taxon>Eutheria</taxon>
        <taxon>Afrotheria</taxon>
        <taxon>Sirenia</taxon>
        <taxon>Trichechidae</taxon>
        <taxon>Trichechus</taxon>
    </lineage>
</organism>
<dbReference type="Proteomes" id="UP000248480">
    <property type="component" value="Unplaced"/>
</dbReference>
<keyword evidence="3" id="KW-0109">Calcium transport</keyword>
<sequence>MAQFYYKRNVNAPYRDRIPLRIVRAESELSPAEKAYLNAVEKGDYASVKKSLEEAEIYFKININCIDPLGRTALLIAIENENLELIELLLSFNVYVGDALLHAIRKEVVGAVELLLNHKKPSGEKQFVAQPNCQQLLASRWYDEFPGWRRRHWAVKMVTCFIIGLLFPVFSVCYLIAPKSPLGLFIRKPFIKFICHTASYLTFLFLLLLASQHIDRSDLNRQGPPPTIVEWMILPWVLGFIWGEIKQMWDGGLQDYIHDWWNLMDFVMNSLYLATISLKIVAFVKYSALNPRESWDMWHPTLVAEALFAIANIFSSLRLISLFTANSHLGPLQISLGRMLLDILKFLFIYCLVLLAFANGLNQLYFYYEETKGLSCKGIRCEKQNNAFSTLFETLQSLFWSIFGLINLYVTNVKAQHEFTEFVGATMFGTYNVISLVVLLNMLIAMMNNSYQLIADHADIEWKFARTKLWMSYFEEGGTLPTPFNVIPSPKSLWYLVKWIWTHLCKKKMRRKPESFGTIGRRAADNLRRHHQYQEVMRNLVKRYVAAMIRDAKTEEGLTEENFKELKQDISSFRFEVLGLLRGSKLSTVQSANGAKESSNSADSDEKSDNEGSSKDKRKNFSLFDLTTLIHPKSAAIASERHNISNGSALGVQEPLREKQRKVSFVTDIKNFGLFHRRSKQNAEHNASQIFSVSEEVARQQAEGGPPERNIQLESRAFASRGDLNIPGLSEQCVLVDHRERNMDTLAVQVGKRVCPFKSEKTVVEDTLPIIPKEKHAKEEDSSADCDLSLTETVTHEDYVTTRL</sequence>
<dbReference type="RefSeq" id="XP_023580691.1">
    <property type="nucleotide sequence ID" value="XM_023724923.1"/>
</dbReference>
<evidence type="ECO:0000256" key="8">
    <source>
        <dbReference type="ARBA" id="ARBA00023043"/>
    </source>
</evidence>
<dbReference type="InterPro" id="IPR005821">
    <property type="entry name" value="Ion_trans_dom"/>
</dbReference>
<evidence type="ECO:0000256" key="1">
    <source>
        <dbReference type="ARBA" id="ARBA00004141"/>
    </source>
</evidence>
<feature type="region of interest" description="Disordered" evidence="13">
    <location>
        <begin position="589"/>
        <end position="617"/>
    </location>
</feature>
<reference evidence="17" key="1">
    <citation type="submission" date="2025-08" db="UniProtKB">
        <authorList>
            <consortium name="RefSeq"/>
        </authorList>
    </citation>
    <scope>IDENTIFICATION</scope>
</reference>
<feature type="transmembrane region" description="Helical" evidence="14">
    <location>
        <begin position="422"/>
        <end position="444"/>
    </location>
</feature>
<gene>
    <name evidence="17" type="primary">TRPC4</name>
</gene>
<evidence type="ECO:0000259" key="15">
    <source>
        <dbReference type="Pfam" id="PF00520"/>
    </source>
</evidence>
<dbReference type="Pfam" id="PF12796">
    <property type="entry name" value="Ank_2"/>
    <property type="match status" value="1"/>
</dbReference>
<feature type="compositionally biased region" description="Basic and acidic residues" evidence="13">
    <location>
        <begin position="604"/>
        <end position="615"/>
    </location>
</feature>
<feature type="transmembrane region" description="Helical" evidence="14">
    <location>
        <begin position="231"/>
        <end position="249"/>
    </location>
</feature>
<evidence type="ECO:0000256" key="3">
    <source>
        <dbReference type="ARBA" id="ARBA00022568"/>
    </source>
</evidence>
<dbReference type="InterPro" id="IPR036770">
    <property type="entry name" value="Ankyrin_rpt-contain_sf"/>
</dbReference>
<evidence type="ECO:0000256" key="4">
    <source>
        <dbReference type="ARBA" id="ARBA00022673"/>
    </source>
</evidence>
<evidence type="ECO:0000256" key="6">
    <source>
        <dbReference type="ARBA" id="ARBA00022737"/>
    </source>
</evidence>
<keyword evidence="7 14" id="KW-1133">Transmembrane helix</keyword>